<keyword evidence="2" id="KW-1133">Transmembrane helix</keyword>
<dbReference type="EMBL" id="JAACFV010000144">
    <property type="protein sequence ID" value="KAF7504221.1"/>
    <property type="molecule type" value="Genomic_DNA"/>
</dbReference>
<feature type="transmembrane region" description="Helical" evidence="2">
    <location>
        <begin position="12"/>
        <end position="31"/>
    </location>
</feature>
<keyword evidence="4" id="KW-1185">Reference proteome</keyword>
<evidence type="ECO:0000313" key="4">
    <source>
        <dbReference type="Proteomes" id="UP000606974"/>
    </source>
</evidence>
<dbReference type="AlphaFoldDB" id="A0A8H7E2K9"/>
<organism evidence="3 4">
    <name type="scientific">Endocarpon pusillum</name>
    <dbReference type="NCBI Taxonomy" id="364733"/>
    <lineage>
        <taxon>Eukaryota</taxon>
        <taxon>Fungi</taxon>
        <taxon>Dikarya</taxon>
        <taxon>Ascomycota</taxon>
        <taxon>Pezizomycotina</taxon>
        <taxon>Eurotiomycetes</taxon>
        <taxon>Chaetothyriomycetidae</taxon>
        <taxon>Verrucariales</taxon>
        <taxon>Verrucariaceae</taxon>
        <taxon>Endocarpon</taxon>
    </lineage>
</organism>
<gene>
    <name evidence="3" type="ORF">GJ744_002543</name>
</gene>
<comment type="caution">
    <text evidence="3">The sequence shown here is derived from an EMBL/GenBank/DDBJ whole genome shotgun (WGS) entry which is preliminary data.</text>
</comment>
<keyword evidence="2" id="KW-0472">Membrane</keyword>
<sequence>MFGNEYMHGWEAVPIVIPLFLFACIGTIWYFSFHHFKNRPRYQDFSSPMNSLSQQSSRHSSSEVFISGPQDSDHLIHLVDIPPLPAAYRNRRQQDGPAPNAALRAQRSKETLNSTQGSCRSDREGHQGTSDGPISSNGGETPVPQRPQSYVIDNGTPPPIPPAHLRTPVSSINSFERPTPLSPMNALPSGKKQKRALHLDLDSQRAHGSPLSRIIASRGSVNDLSTTLMNEQSRALTPTPSASTAEWPVMGASLQPSKQPEASNEPKKIFVVKNPNFIFPSIKPSTTTNKSYLHSIRSFMRAHPTPTSIHSPAEPESSQRQQRLRRSISGPTLYNIRPAWSVTASDAYRNASAIRHPVIDHPDLEKGFQRPKEWGEKTPDLIEAELISSQMRAVDRLRAKKSGKFQELKGNEDGDKVGCVDGSQNEHVKWLDEHNNMF</sequence>
<feature type="compositionally biased region" description="Polar residues" evidence="1">
    <location>
        <begin position="127"/>
        <end position="139"/>
    </location>
</feature>
<keyword evidence="2" id="KW-0812">Transmembrane</keyword>
<evidence type="ECO:0000256" key="1">
    <source>
        <dbReference type="SAM" id="MobiDB-lite"/>
    </source>
</evidence>
<feature type="compositionally biased region" description="Low complexity" evidence="1">
    <location>
        <begin position="46"/>
        <end position="59"/>
    </location>
</feature>
<feature type="region of interest" description="Disordered" evidence="1">
    <location>
        <begin position="44"/>
        <end position="66"/>
    </location>
</feature>
<dbReference type="OrthoDB" id="10319160at2759"/>
<dbReference type="Proteomes" id="UP000606974">
    <property type="component" value="Unassembled WGS sequence"/>
</dbReference>
<protein>
    <submittedName>
        <fullName evidence="3">Uncharacterized protein</fullName>
    </submittedName>
</protein>
<feature type="region of interest" description="Disordered" evidence="1">
    <location>
        <begin position="89"/>
        <end position="196"/>
    </location>
</feature>
<evidence type="ECO:0000313" key="3">
    <source>
        <dbReference type="EMBL" id="KAF7504221.1"/>
    </source>
</evidence>
<feature type="region of interest" description="Disordered" evidence="1">
    <location>
        <begin position="303"/>
        <end position="322"/>
    </location>
</feature>
<name>A0A8H7E2K9_9EURO</name>
<proteinExistence type="predicted"/>
<accession>A0A8H7E2K9</accession>
<reference evidence="3" key="1">
    <citation type="submission" date="2020-02" db="EMBL/GenBank/DDBJ databases">
        <authorList>
            <person name="Palmer J.M."/>
        </authorList>
    </citation>
    <scope>NUCLEOTIDE SEQUENCE</scope>
    <source>
        <strain evidence="3">EPUS1.4</strain>
        <tissue evidence="3">Thallus</tissue>
    </source>
</reference>
<evidence type="ECO:0000256" key="2">
    <source>
        <dbReference type="SAM" id="Phobius"/>
    </source>
</evidence>